<dbReference type="PANTHER" id="PTHR33993:SF5">
    <property type="entry name" value="GLYOXALASE"/>
    <property type="match status" value="1"/>
</dbReference>
<organism evidence="2 3">
    <name type="scientific">Alteraurantiacibacter aestuarii</name>
    <dbReference type="NCBI Taxonomy" id="650004"/>
    <lineage>
        <taxon>Bacteria</taxon>
        <taxon>Pseudomonadati</taxon>
        <taxon>Pseudomonadota</taxon>
        <taxon>Alphaproteobacteria</taxon>
        <taxon>Sphingomonadales</taxon>
        <taxon>Erythrobacteraceae</taxon>
        <taxon>Alteraurantiacibacter</taxon>
    </lineage>
</organism>
<dbReference type="Gene3D" id="3.10.180.10">
    <property type="entry name" value="2,3-Dihydroxybiphenyl 1,2-Dioxygenase, domain 1"/>
    <property type="match status" value="1"/>
</dbReference>
<keyword evidence="3" id="KW-1185">Reference proteome</keyword>
<dbReference type="Proteomes" id="UP000435243">
    <property type="component" value="Unassembled WGS sequence"/>
</dbReference>
<dbReference type="Pfam" id="PF18029">
    <property type="entry name" value="Glyoxalase_6"/>
    <property type="match status" value="1"/>
</dbReference>
<dbReference type="InterPro" id="IPR037523">
    <property type="entry name" value="VOC_core"/>
</dbReference>
<comment type="caution">
    <text evidence="2">The sequence shown here is derived from an EMBL/GenBank/DDBJ whole genome shotgun (WGS) entry which is preliminary data.</text>
</comment>
<dbReference type="SUPFAM" id="SSF54593">
    <property type="entry name" value="Glyoxalase/Bleomycin resistance protein/Dihydroxybiphenyl dioxygenase"/>
    <property type="match status" value="1"/>
</dbReference>
<dbReference type="CDD" id="cd06587">
    <property type="entry name" value="VOC"/>
    <property type="match status" value="1"/>
</dbReference>
<dbReference type="PROSITE" id="PS51819">
    <property type="entry name" value="VOC"/>
    <property type="match status" value="1"/>
</dbReference>
<reference evidence="2 3" key="1">
    <citation type="submission" date="2019-12" db="EMBL/GenBank/DDBJ databases">
        <title>Genomic-based taxomic classification of the family Erythrobacteraceae.</title>
        <authorList>
            <person name="Xu L."/>
        </authorList>
    </citation>
    <scope>NUCLEOTIDE SEQUENCE [LARGE SCALE GENOMIC DNA]</scope>
    <source>
        <strain evidence="2 3">JCM 16339</strain>
    </source>
</reference>
<accession>A0A844ZJE9</accession>
<proteinExistence type="predicted"/>
<dbReference type="InterPro" id="IPR029068">
    <property type="entry name" value="Glyas_Bleomycin-R_OHBP_Dase"/>
</dbReference>
<sequence>MSKGKVLGIGGVFLRSADPARLAAWYRDNLGFNATVSGSPTPDGEWTWQQQAGHTVFAAFNADTDYWQTDRQMMLNLRVAGLDDLVESLAAAGIEATHREQMDGVGCFARIHDCDGNPVELWEPA</sequence>
<feature type="domain" description="VOC" evidence="1">
    <location>
        <begin position="8"/>
        <end position="124"/>
    </location>
</feature>
<dbReference type="InterPro" id="IPR041581">
    <property type="entry name" value="Glyoxalase_6"/>
</dbReference>
<dbReference type="PANTHER" id="PTHR33993">
    <property type="entry name" value="GLYOXALASE-RELATED"/>
    <property type="match status" value="1"/>
</dbReference>
<evidence type="ECO:0000259" key="1">
    <source>
        <dbReference type="PROSITE" id="PS51819"/>
    </source>
</evidence>
<gene>
    <name evidence="2" type="ORF">GRI32_02400</name>
</gene>
<dbReference type="EMBL" id="WTYY01000001">
    <property type="protein sequence ID" value="MXO87583.1"/>
    <property type="molecule type" value="Genomic_DNA"/>
</dbReference>
<dbReference type="AlphaFoldDB" id="A0A844ZJE9"/>
<protein>
    <submittedName>
        <fullName evidence="2">VOC family protein</fullName>
    </submittedName>
</protein>
<dbReference type="OrthoDB" id="9799428at2"/>
<name>A0A844ZJE9_9SPHN</name>
<evidence type="ECO:0000313" key="2">
    <source>
        <dbReference type="EMBL" id="MXO87583.1"/>
    </source>
</evidence>
<evidence type="ECO:0000313" key="3">
    <source>
        <dbReference type="Proteomes" id="UP000435243"/>
    </source>
</evidence>
<dbReference type="InterPro" id="IPR052164">
    <property type="entry name" value="Anthracycline_SecMetBiosynth"/>
</dbReference>